<evidence type="ECO:0000256" key="1">
    <source>
        <dbReference type="SAM" id="Phobius"/>
    </source>
</evidence>
<dbReference type="EMBL" id="QMNG01000005">
    <property type="protein sequence ID" value="RLC37377.1"/>
    <property type="molecule type" value="Genomic_DNA"/>
</dbReference>
<name>A0A420ZCZ0_UNCK3</name>
<accession>A0A420ZCZ0</accession>
<keyword evidence="1" id="KW-0812">Transmembrane</keyword>
<evidence type="ECO:0008006" key="4">
    <source>
        <dbReference type="Google" id="ProtNLM"/>
    </source>
</evidence>
<organism evidence="2 3">
    <name type="scientific">candidate division Kazan bacterium</name>
    <dbReference type="NCBI Taxonomy" id="2202143"/>
    <lineage>
        <taxon>Bacteria</taxon>
        <taxon>Bacteria division Kazan-3B-28</taxon>
    </lineage>
</organism>
<feature type="transmembrane region" description="Helical" evidence="1">
    <location>
        <begin position="83"/>
        <end position="101"/>
    </location>
</feature>
<dbReference type="Proteomes" id="UP000281261">
    <property type="component" value="Unassembled WGS sequence"/>
</dbReference>
<evidence type="ECO:0000313" key="3">
    <source>
        <dbReference type="Proteomes" id="UP000281261"/>
    </source>
</evidence>
<proteinExistence type="predicted"/>
<keyword evidence="1" id="KW-0472">Membrane</keyword>
<feature type="transmembrane region" description="Helical" evidence="1">
    <location>
        <begin position="43"/>
        <end position="63"/>
    </location>
</feature>
<evidence type="ECO:0000313" key="2">
    <source>
        <dbReference type="EMBL" id="RLC37377.1"/>
    </source>
</evidence>
<keyword evidence="1" id="KW-1133">Transmembrane helix</keyword>
<gene>
    <name evidence="2" type="ORF">DRH29_02140</name>
</gene>
<reference evidence="2 3" key="1">
    <citation type="submission" date="2018-06" db="EMBL/GenBank/DDBJ databases">
        <title>Extensive metabolic versatility and redundancy in microbially diverse, dynamic hydrothermal sediments.</title>
        <authorList>
            <person name="Dombrowski N."/>
            <person name="Teske A."/>
            <person name="Baker B.J."/>
        </authorList>
    </citation>
    <scope>NUCLEOTIDE SEQUENCE [LARGE SCALE GENOMIC DNA]</scope>
    <source>
        <strain evidence="2">B79_G16</strain>
    </source>
</reference>
<dbReference type="AlphaFoldDB" id="A0A420ZCZ0"/>
<protein>
    <recommendedName>
        <fullName evidence="4">Permease</fullName>
    </recommendedName>
</protein>
<sequence>MKSIIQKIGGGWTFLIIALLIYGITALVYPTLALPVLTSFGQLMGKILPILAFVFVLIFIFNLFLEPKTITKYVGRQSGWKGWVLAIVGGIISMGAIYMWYPLLADLKEKGMSNALVATFLYNRAIKLQLLPFLIYYFGWTFTIIMTIYMIIFSVINGLLVEKFTNNSNKE</sequence>
<comment type="caution">
    <text evidence="2">The sequence shown here is derived from an EMBL/GenBank/DDBJ whole genome shotgun (WGS) entry which is preliminary data.</text>
</comment>
<feature type="transmembrane region" description="Helical" evidence="1">
    <location>
        <begin position="134"/>
        <end position="160"/>
    </location>
</feature>
<feature type="transmembrane region" description="Helical" evidence="1">
    <location>
        <begin position="12"/>
        <end position="37"/>
    </location>
</feature>